<protein>
    <submittedName>
        <fullName evidence="3 5">Uncharacterized protein</fullName>
    </submittedName>
</protein>
<keyword evidence="2" id="KW-0812">Transmembrane</keyword>
<feature type="compositionally biased region" description="Polar residues" evidence="1">
    <location>
        <begin position="65"/>
        <end position="80"/>
    </location>
</feature>
<evidence type="ECO:0000313" key="4">
    <source>
        <dbReference type="Proteomes" id="UP000271098"/>
    </source>
</evidence>
<keyword evidence="4" id="KW-1185">Reference proteome</keyword>
<dbReference type="EMBL" id="UYRT01081436">
    <property type="protein sequence ID" value="VDN24415.1"/>
    <property type="molecule type" value="Genomic_DNA"/>
</dbReference>
<evidence type="ECO:0000256" key="1">
    <source>
        <dbReference type="SAM" id="MobiDB-lite"/>
    </source>
</evidence>
<organism evidence="5">
    <name type="scientific">Gongylonema pulchrum</name>
    <dbReference type="NCBI Taxonomy" id="637853"/>
    <lineage>
        <taxon>Eukaryota</taxon>
        <taxon>Metazoa</taxon>
        <taxon>Ecdysozoa</taxon>
        <taxon>Nematoda</taxon>
        <taxon>Chromadorea</taxon>
        <taxon>Rhabditida</taxon>
        <taxon>Spirurina</taxon>
        <taxon>Spiruromorpha</taxon>
        <taxon>Spiruroidea</taxon>
        <taxon>Gongylonematidae</taxon>
        <taxon>Gongylonema</taxon>
    </lineage>
</organism>
<feature type="transmembrane region" description="Helical" evidence="2">
    <location>
        <begin position="12"/>
        <end position="33"/>
    </location>
</feature>
<name>A0A183E0U4_9BILA</name>
<reference evidence="5" key="1">
    <citation type="submission" date="2016-06" db="UniProtKB">
        <authorList>
            <consortium name="WormBaseParasite"/>
        </authorList>
    </citation>
    <scope>IDENTIFICATION</scope>
</reference>
<evidence type="ECO:0000313" key="5">
    <source>
        <dbReference type="WBParaSite" id="GPUH_0001460401-mRNA-1"/>
    </source>
</evidence>
<dbReference type="AlphaFoldDB" id="A0A183E0U4"/>
<dbReference type="Proteomes" id="UP000271098">
    <property type="component" value="Unassembled WGS sequence"/>
</dbReference>
<sequence>MHLEKVHSTAYVIDITALFISLLNFLLCLIEAVKVTYSIVTKNRARLTSGQPSLRTDRISLSAKVGSSPNSRPNSSFQTSRQLEEYLRTSPLCEESPCNSIPPHSASFGPEVSAAYSLRLSPPFRFLRSGSTNYEMGTAMFADEQGKSTSDENSVVSLVTGSRIVATEKRISLSPIPLNLIDADNELISGNDKGVASDGTDVARNAYNDSITFRVQYFIFCFDRYKLDAETLAFAERNLRSWICQTILRPLIAKIDEVNAVLAKVFVFPVL</sequence>
<reference evidence="3 4" key="2">
    <citation type="submission" date="2018-11" db="EMBL/GenBank/DDBJ databases">
        <authorList>
            <consortium name="Pathogen Informatics"/>
        </authorList>
    </citation>
    <scope>NUCLEOTIDE SEQUENCE [LARGE SCALE GENOMIC DNA]</scope>
</reference>
<proteinExistence type="predicted"/>
<dbReference type="OrthoDB" id="509821at2759"/>
<gene>
    <name evidence="3" type="ORF">GPUH_LOCUS14585</name>
</gene>
<evidence type="ECO:0000256" key="2">
    <source>
        <dbReference type="SAM" id="Phobius"/>
    </source>
</evidence>
<accession>A0A183E0U4</accession>
<evidence type="ECO:0000313" key="3">
    <source>
        <dbReference type="EMBL" id="VDN24415.1"/>
    </source>
</evidence>
<keyword evidence="2" id="KW-1133">Transmembrane helix</keyword>
<feature type="region of interest" description="Disordered" evidence="1">
    <location>
        <begin position="58"/>
        <end position="80"/>
    </location>
</feature>
<keyword evidence="2" id="KW-0472">Membrane</keyword>
<dbReference type="WBParaSite" id="GPUH_0001460401-mRNA-1">
    <property type="protein sequence ID" value="GPUH_0001460401-mRNA-1"/>
    <property type="gene ID" value="GPUH_0001460401"/>
</dbReference>